<protein>
    <submittedName>
        <fullName evidence="1">Uncharacterized protein</fullName>
    </submittedName>
</protein>
<gene>
    <name evidence="1" type="ORF">VFPBJ_11104</name>
</gene>
<dbReference type="EMBL" id="LSBH01000013">
    <property type="protein sequence ID" value="OAQ65711.1"/>
    <property type="molecule type" value="Genomic_DNA"/>
</dbReference>
<name>A0A179FKG5_PURLI</name>
<organism evidence="1 2">
    <name type="scientific">Purpureocillium lilacinum</name>
    <name type="common">Paecilomyces lilacinus</name>
    <dbReference type="NCBI Taxonomy" id="33203"/>
    <lineage>
        <taxon>Eukaryota</taxon>
        <taxon>Fungi</taxon>
        <taxon>Dikarya</taxon>
        <taxon>Ascomycota</taxon>
        <taxon>Pezizomycotina</taxon>
        <taxon>Sordariomycetes</taxon>
        <taxon>Hypocreomycetidae</taxon>
        <taxon>Hypocreales</taxon>
        <taxon>Ophiocordycipitaceae</taxon>
        <taxon>Purpureocillium</taxon>
    </lineage>
</organism>
<evidence type="ECO:0000313" key="1">
    <source>
        <dbReference type="EMBL" id="OAQ65711.1"/>
    </source>
</evidence>
<dbReference type="AlphaFoldDB" id="A0A179FKG5"/>
<sequence>MWLFGPLVVSYHPEMCIILRKADSTAHQDTNAKNITTSDRQGGCFPTQGKDKIQAVHKHGVKKKNGWRHRLC</sequence>
<reference evidence="1 2" key="1">
    <citation type="submission" date="2016-01" db="EMBL/GenBank/DDBJ databases">
        <title>Biosynthesis of antibiotic leucinostatins and their inhibition on Phytophthora in bio-control Purpureocillium lilacinum.</title>
        <authorList>
            <person name="Wang G."/>
            <person name="Liu Z."/>
            <person name="Lin R."/>
            <person name="Li E."/>
            <person name="Mao Z."/>
            <person name="Ling J."/>
            <person name="Yin W."/>
            <person name="Xie B."/>
        </authorList>
    </citation>
    <scope>NUCLEOTIDE SEQUENCE [LARGE SCALE GENOMIC DNA]</scope>
    <source>
        <strain evidence="1">PLBJ-1</strain>
    </source>
</reference>
<proteinExistence type="predicted"/>
<comment type="caution">
    <text evidence="1">The sequence shown here is derived from an EMBL/GenBank/DDBJ whole genome shotgun (WGS) entry which is preliminary data.</text>
</comment>
<evidence type="ECO:0000313" key="2">
    <source>
        <dbReference type="Proteomes" id="UP000078240"/>
    </source>
</evidence>
<dbReference type="Proteomes" id="UP000078240">
    <property type="component" value="Unassembled WGS sequence"/>
</dbReference>
<accession>A0A179FKG5</accession>